<dbReference type="InterPro" id="IPR011009">
    <property type="entry name" value="Kinase-like_dom_sf"/>
</dbReference>
<proteinExistence type="predicted"/>
<dbReference type="InterPro" id="IPR017441">
    <property type="entry name" value="Protein_kinase_ATP_BS"/>
</dbReference>
<keyword evidence="11" id="KW-0325">Glycoprotein</keyword>
<evidence type="ECO:0000256" key="7">
    <source>
        <dbReference type="ARBA" id="ARBA00022777"/>
    </source>
</evidence>
<evidence type="ECO:0000256" key="6">
    <source>
        <dbReference type="ARBA" id="ARBA00022741"/>
    </source>
</evidence>
<evidence type="ECO:0000313" key="16">
    <source>
        <dbReference type="EMBL" id="KAI5065122.1"/>
    </source>
</evidence>
<dbReference type="FunFam" id="1.10.510.10:FF:000161">
    <property type="entry name" value="Wall-associated receptor kinase-like 20"/>
    <property type="match status" value="1"/>
</dbReference>
<dbReference type="PROSITE" id="PS50011">
    <property type="entry name" value="PROTEIN_KINASE_DOM"/>
    <property type="match status" value="1"/>
</dbReference>
<keyword evidence="7" id="KW-0418">Kinase</keyword>
<comment type="caution">
    <text evidence="16">The sequence shown here is derived from an EMBL/GenBank/DDBJ whole genome shotgun (WGS) entry which is preliminary data.</text>
</comment>
<evidence type="ECO:0000256" key="9">
    <source>
        <dbReference type="ARBA" id="ARBA00022989"/>
    </source>
</evidence>
<evidence type="ECO:0000256" key="3">
    <source>
        <dbReference type="ARBA" id="ARBA00022679"/>
    </source>
</evidence>
<evidence type="ECO:0000313" key="17">
    <source>
        <dbReference type="Proteomes" id="UP000886520"/>
    </source>
</evidence>
<evidence type="ECO:0000259" key="15">
    <source>
        <dbReference type="PROSITE" id="PS50011"/>
    </source>
</evidence>
<evidence type="ECO:0000256" key="1">
    <source>
        <dbReference type="ARBA" id="ARBA00004167"/>
    </source>
</evidence>
<evidence type="ECO:0000256" key="8">
    <source>
        <dbReference type="ARBA" id="ARBA00022840"/>
    </source>
</evidence>
<dbReference type="OrthoDB" id="1847747at2759"/>
<keyword evidence="8 12" id="KW-0067">ATP-binding</keyword>
<feature type="compositionally biased region" description="Basic and acidic residues" evidence="13">
    <location>
        <begin position="635"/>
        <end position="645"/>
    </location>
</feature>
<dbReference type="Pfam" id="PF07714">
    <property type="entry name" value="PK_Tyr_Ser-Thr"/>
    <property type="match status" value="1"/>
</dbReference>
<evidence type="ECO:0000256" key="14">
    <source>
        <dbReference type="SAM" id="Phobius"/>
    </source>
</evidence>
<reference evidence="16" key="1">
    <citation type="submission" date="2021-01" db="EMBL/GenBank/DDBJ databases">
        <title>Adiantum capillus-veneris genome.</title>
        <authorList>
            <person name="Fang Y."/>
            <person name="Liao Q."/>
        </authorList>
    </citation>
    <scope>NUCLEOTIDE SEQUENCE</scope>
    <source>
        <strain evidence="16">H3</strain>
        <tissue evidence="16">Leaf</tissue>
    </source>
</reference>
<dbReference type="GO" id="GO:0016020">
    <property type="term" value="C:membrane"/>
    <property type="evidence" value="ECO:0007669"/>
    <property type="project" value="UniProtKB-SubCell"/>
</dbReference>
<sequence>MLPWRRVPLCYCHLCPETCGHTVIPYPFGLGKCGLPAFQLQCNDQSQLLVWLNKTDFRVLSITSQTIAINPMREFSCGYANIEFFNFIGESNYAIPGSSYNISRRNALMMYKCDPSSSCSCDIQPGFDGASNLERVYNCPRRYCCGSLQDHSLLSLMRNCTSFVSWTLHSQPINLLIPVQIQVQYGLELEAWVPGPCTCAANAKCNLSDDGRSHQCHCENGLVGDGFATGLGCHANVSSCRHESFVGCTRNLVLLSAGLTAGTIIVVVSILAIILLHRRKRAFQDVQSRRDIKQIEGLLCNHSVTKVFAYKDLEKATKGFCDQYKLGNGAFGTVYAGKLSDGRLVAVKRINYRYMQGIQQVVNEVKVLTAVKHQNLVQLLGCCLEYGDPLLVYEYVPNGTLAEHLQKVRGTHLTWSRRVNIATETAQALTYLHSLDPPIYHRDVKSSNILLDLNFTSKVADFGLSRLIFTENSHISTVPQGTPGYLDPQYQQSFHLSEKSDVYSFGVVLVEIMTALKVVDFTRDKSEVNLANLALARIGNGTLDDVIDPSLEAGKNPQVRAMIQVVAEIAYRCLSYDKDARPTIKEVFQELEFVRNETRKSKVPRLSFDRSRSQLWNSRKESSARIQSVSCSSADESRESSFRTA</sequence>
<dbReference type="PROSITE" id="PS00107">
    <property type="entry name" value="PROTEIN_KINASE_ATP"/>
    <property type="match status" value="1"/>
</dbReference>
<comment type="subcellular location">
    <subcellularLocation>
        <location evidence="1">Membrane</location>
        <topology evidence="1">Single-pass membrane protein</topology>
    </subcellularLocation>
</comment>
<evidence type="ECO:0000256" key="4">
    <source>
        <dbReference type="ARBA" id="ARBA00022692"/>
    </source>
</evidence>
<keyword evidence="3" id="KW-0808">Transferase</keyword>
<dbReference type="PROSITE" id="PS00108">
    <property type="entry name" value="PROTEIN_KINASE_ST"/>
    <property type="match status" value="1"/>
</dbReference>
<keyword evidence="10 14" id="KW-0472">Membrane</keyword>
<dbReference type="InterPro" id="IPR000719">
    <property type="entry name" value="Prot_kinase_dom"/>
</dbReference>
<dbReference type="Proteomes" id="UP000886520">
    <property type="component" value="Chromosome 19"/>
</dbReference>
<feature type="binding site" evidence="12">
    <location>
        <position position="348"/>
    </location>
    <ligand>
        <name>ATP</name>
        <dbReference type="ChEBI" id="CHEBI:30616"/>
    </ligand>
</feature>
<keyword evidence="17" id="KW-1185">Reference proteome</keyword>
<dbReference type="InterPro" id="IPR008271">
    <property type="entry name" value="Ser/Thr_kinase_AS"/>
</dbReference>
<keyword evidence="9 14" id="KW-1133">Transmembrane helix</keyword>
<dbReference type="SMART" id="SM00220">
    <property type="entry name" value="S_TKc"/>
    <property type="match status" value="1"/>
</dbReference>
<protein>
    <recommendedName>
        <fullName evidence="15">Protein kinase domain-containing protein</fullName>
    </recommendedName>
</protein>
<dbReference type="Gene3D" id="1.10.510.10">
    <property type="entry name" value="Transferase(Phosphotransferase) domain 1"/>
    <property type="match status" value="1"/>
</dbReference>
<keyword evidence="5" id="KW-0732">Signal</keyword>
<feature type="region of interest" description="Disordered" evidence="13">
    <location>
        <begin position="622"/>
        <end position="645"/>
    </location>
</feature>
<evidence type="ECO:0000256" key="2">
    <source>
        <dbReference type="ARBA" id="ARBA00022527"/>
    </source>
</evidence>
<dbReference type="SUPFAM" id="SSF56112">
    <property type="entry name" value="Protein kinase-like (PK-like)"/>
    <property type="match status" value="1"/>
</dbReference>
<dbReference type="GO" id="GO:0030247">
    <property type="term" value="F:polysaccharide binding"/>
    <property type="evidence" value="ECO:0007669"/>
    <property type="project" value="InterPro"/>
</dbReference>
<dbReference type="Pfam" id="PF13947">
    <property type="entry name" value="GUB_WAK_bind"/>
    <property type="match status" value="1"/>
</dbReference>
<keyword evidence="4 14" id="KW-0812">Transmembrane</keyword>
<evidence type="ECO:0000256" key="10">
    <source>
        <dbReference type="ARBA" id="ARBA00023136"/>
    </source>
</evidence>
<dbReference type="AlphaFoldDB" id="A0A9D4Z8Z3"/>
<dbReference type="PANTHER" id="PTHR46008">
    <property type="entry name" value="LEAF RUST 10 DISEASE-RESISTANCE LOCUS RECEPTOR-LIKE PROTEIN KINASE-LIKE 1.4"/>
    <property type="match status" value="1"/>
</dbReference>
<dbReference type="InterPro" id="IPR001245">
    <property type="entry name" value="Ser-Thr/Tyr_kinase_cat_dom"/>
</dbReference>
<feature type="domain" description="Protein kinase" evidence="15">
    <location>
        <begin position="320"/>
        <end position="594"/>
    </location>
</feature>
<dbReference type="PANTHER" id="PTHR46008:SF62">
    <property type="entry name" value="PROTEIN KINASE DOMAIN-CONTAINING PROTEIN"/>
    <property type="match status" value="1"/>
</dbReference>
<evidence type="ECO:0000256" key="13">
    <source>
        <dbReference type="SAM" id="MobiDB-lite"/>
    </source>
</evidence>
<organism evidence="16 17">
    <name type="scientific">Adiantum capillus-veneris</name>
    <name type="common">Maidenhair fern</name>
    <dbReference type="NCBI Taxonomy" id="13818"/>
    <lineage>
        <taxon>Eukaryota</taxon>
        <taxon>Viridiplantae</taxon>
        <taxon>Streptophyta</taxon>
        <taxon>Embryophyta</taxon>
        <taxon>Tracheophyta</taxon>
        <taxon>Polypodiopsida</taxon>
        <taxon>Polypodiidae</taxon>
        <taxon>Polypodiales</taxon>
        <taxon>Pteridineae</taxon>
        <taxon>Pteridaceae</taxon>
        <taxon>Vittarioideae</taxon>
        <taxon>Adiantum</taxon>
    </lineage>
</organism>
<evidence type="ECO:0000256" key="12">
    <source>
        <dbReference type="PROSITE-ProRule" id="PRU10141"/>
    </source>
</evidence>
<dbReference type="EMBL" id="JABFUD020000019">
    <property type="protein sequence ID" value="KAI5065122.1"/>
    <property type="molecule type" value="Genomic_DNA"/>
</dbReference>
<feature type="transmembrane region" description="Helical" evidence="14">
    <location>
        <begin position="252"/>
        <end position="276"/>
    </location>
</feature>
<dbReference type="InterPro" id="IPR025287">
    <property type="entry name" value="WAK_GUB"/>
</dbReference>
<keyword evidence="6 12" id="KW-0547">Nucleotide-binding</keyword>
<keyword evidence="2" id="KW-0723">Serine/threonine-protein kinase</keyword>
<evidence type="ECO:0000256" key="11">
    <source>
        <dbReference type="ARBA" id="ARBA00023180"/>
    </source>
</evidence>
<name>A0A9D4Z8Z3_ADICA</name>
<dbReference type="Gene3D" id="3.30.200.20">
    <property type="entry name" value="Phosphorylase Kinase, domain 1"/>
    <property type="match status" value="1"/>
</dbReference>
<dbReference type="FunFam" id="3.30.200.20:FF:000162">
    <property type="entry name" value="Adenine nucleotide alpha hydrolase-like domain kinase"/>
    <property type="match status" value="1"/>
</dbReference>
<accession>A0A9D4Z8Z3</accession>
<dbReference type="GO" id="GO:0004674">
    <property type="term" value="F:protein serine/threonine kinase activity"/>
    <property type="evidence" value="ECO:0007669"/>
    <property type="project" value="UniProtKB-KW"/>
</dbReference>
<gene>
    <name evidence="16" type="ORF">GOP47_0019817</name>
</gene>
<dbReference type="GO" id="GO:0005524">
    <property type="term" value="F:ATP binding"/>
    <property type="evidence" value="ECO:0007669"/>
    <property type="project" value="UniProtKB-UniRule"/>
</dbReference>
<evidence type="ECO:0000256" key="5">
    <source>
        <dbReference type="ARBA" id="ARBA00022729"/>
    </source>
</evidence>